<reference evidence="1" key="1">
    <citation type="submission" date="2022-09" db="EMBL/GenBank/DDBJ databases">
        <title>Complete genome sequence of Pseudomonas promysalinigenes strain RL-WG26, a newly isolated PGPR with the potential for plant salinity stress alleviation.</title>
        <authorList>
            <person name="Ren L."/>
            <person name="Wang G."/>
            <person name="Hu H."/>
        </authorList>
    </citation>
    <scope>NUCLEOTIDE SEQUENCE</scope>
    <source>
        <strain evidence="1">RL-WG26</strain>
    </source>
</reference>
<keyword evidence="2" id="KW-1185">Reference proteome</keyword>
<evidence type="ECO:0000313" key="1">
    <source>
        <dbReference type="EMBL" id="UXH41631.1"/>
    </source>
</evidence>
<dbReference type="EMBL" id="CP104557">
    <property type="protein sequence ID" value="UXH41631.1"/>
    <property type="molecule type" value="Genomic_DNA"/>
</dbReference>
<dbReference type="RefSeq" id="WP_261745208.1">
    <property type="nucleotide sequence ID" value="NZ_CP104557.1"/>
</dbReference>
<sequence>MPEIDEVVAEVLEAYAAISRSRQYVGMIGAPAPIALTAINEYFDRKPSAICREEIDAAIFALDDEFRRHWTEQQEKDQPKESRRKK</sequence>
<protein>
    <submittedName>
        <fullName evidence="1">Uncharacterized protein</fullName>
    </submittedName>
</protein>
<evidence type="ECO:0000313" key="2">
    <source>
        <dbReference type="Proteomes" id="UP001064504"/>
    </source>
</evidence>
<proteinExistence type="predicted"/>
<organism evidence="1 2">
    <name type="scientific">Pseudomonas promysalinigenes</name>
    <dbReference type="NCBI Taxonomy" id="485898"/>
    <lineage>
        <taxon>Bacteria</taxon>
        <taxon>Pseudomonadati</taxon>
        <taxon>Pseudomonadota</taxon>
        <taxon>Gammaproteobacteria</taxon>
        <taxon>Pseudomonadales</taxon>
        <taxon>Pseudomonadaceae</taxon>
        <taxon>Pseudomonas</taxon>
    </lineage>
</organism>
<accession>A0ABY6APQ1</accession>
<name>A0ABY6APQ1_9PSED</name>
<gene>
    <name evidence="1" type="ORF">N5C08_08935</name>
</gene>
<dbReference type="Proteomes" id="UP001064504">
    <property type="component" value="Chromosome"/>
</dbReference>